<dbReference type="Gene3D" id="1.10.150.20">
    <property type="entry name" value="5' to 3' exonuclease, C-terminal subdomain"/>
    <property type="match status" value="1"/>
</dbReference>
<accession>U1Y770</accession>
<evidence type="ECO:0000313" key="2">
    <source>
        <dbReference type="EMBL" id="ERI08022.1"/>
    </source>
</evidence>
<evidence type="ECO:0000313" key="3">
    <source>
        <dbReference type="Proteomes" id="UP000016511"/>
    </source>
</evidence>
<feature type="domain" description="RNA polymerase alpha subunit C-terminal" evidence="1">
    <location>
        <begin position="54"/>
        <end position="108"/>
    </location>
</feature>
<dbReference type="Pfam" id="PF03118">
    <property type="entry name" value="RNA_pol_A_CTD"/>
    <property type="match status" value="1"/>
</dbReference>
<dbReference type="PATRIC" id="fig|649747.3.peg.3552"/>
<comment type="caution">
    <text evidence="2">The sequence shown here is derived from an EMBL/GenBank/DDBJ whole genome shotgun (WGS) entry which is preliminary data.</text>
</comment>
<proteinExistence type="predicted"/>
<dbReference type="HOGENOM" id="CLU_1965991_0_0_9"/>
<dbReference type="GO" id="GO:0006351">
    <property type="term" value="P:DNA-templated transcription"/>
    <property type="evidence" value="ECO:0007669"/>
    <property type="project" value="InterPro"/>
</dbReference>
<dbReference type="AlphaFoldDB" id="U1Y770"/>
<sequence>MEVDTKELLIELEAIRSVLTKKFGEGILVDIELEKRIVRKNKYVQEGLDKYAKTINVEDIGLPSRIRNRLKRKGIETVYELVKMTEHEFYSIPNFGDKAVVEVNDILKTYGLSLSFVGVFEQEELPL</sequence>
<dbReference type="Proteomes" id="UP000016511">
    <property type="component" value="Unassembled WGS sequence"/>
</dbReference>
<gene>
    <name evidence="2" type="ORF">HMPREF0083_03908</name>
</gene>
<dbReference type="GO" id="GO:0003677">
    <property type="term" value="F:DNA binding"/>
    <property type="evidence" value="ECO:0007669"/>
    <property type="project" value="InterPro"/>
</dbReference>
<keyword evidence="3" id="KW-1185">Reference proteome</keyword>
<dbReference type="EMBL" id="AWSJ01000233">
    <property type="protein sequence ID" value="ERI08022.1"/>
    <property type="molecule type" value="Genomic_DNA"/>
</dbReference>
<dbReference type="RefSeq" id="WP_021622967.1">
    <property type="nucleotide sequence ID" value="NZ_KE952842.1"/>
</dbReference>
<evidence type="ECO:0000259" key="1">
    <source>
        <dbReference type="Pfam" id="PF03118"/>
    </source>
</evidence>
<dbReference type="GeneID" id="92840321"/>
<dbReference type="InterPro" id="IPR011260">
    <property type="entry name" value="RNAP_asu_C"/>
</dbReference>
<dbReference type="SUPFAM" id="SSF47789">
    <property type="entry name" value="C-terminal domain of RNA polymerase alpha subunit"/>
    <property type="match status" value="1"/>
</dbReference>
<reference evidence="2 3" key="1">
    <citation type="submission" date="2013-08" db="EMBL/GenBank/DDBJ databases">
        <authorList>
            <person name="Weinstock G."/>
            <person name="Sodergren E."/>
            <person name="Wylie T."/>
            <person name="Fulton L."/>
            <person name="Fulton R."/>
            <person name="Fronick C."/>
            <person name="O'Laughlin M."/>
            <person name="Godfrey J."/>
            <person name="Miner T."/>
            <person name="Herter B."/>
            <person name="Appelbaum E."/>
            <person name="Cordes M."/>
            <person name="Lek S."/>
            <person name="Wollam A."/>
            <person name="Pepin K.H."/>
            <person name="Palsikar V.B."/>
            <person name="Mitreva M."/>
            <person name="Wilson R.K."/>
        </authorList>
    </citation>
    <scope>NUCLEOTIDE SEQUENCE [LARGE SCALE GENOMIC DNA]</scope>
    <source>
        <strain evidence="2 3">ATCC 12856</strain>
    </source>
</reference>
<name>U1Y770_ANEAE</name>
<dbReference type="STRING" id="649747.HMPREF0083_03908"/>
<dbReference type="GO" id="GO:0003899">
    <property type="term" value="F:DNA-directed RNA polymerase activity"/>
    <property type="evidence" value="ECO:0007669"/>
    <property type="project" value="InterPro"/>
</dbReference>
<organism evidence="2 3">
    <name type="scientific">Aneurinibacillus aneurinilyticus ATCC 12856</name>
    <dbReference type="NCBI Taxonomy" id="649747"/>
    <lineage>
        <taxon>Bacteria</taxon>
        <taxon>Bacillati</taxon>
        <taxon>Bacillota</taxon>
        <taxon>Bacilli</taxon>
        <taxon>Bacillales</taxon>
        <taxon>Paenibacillaceae</taxon>
        <taxon>Aneurinibacillus group</taxon>
        <taxon>Aneurinibacillus</taxon>
    </lineage>
</organism>
<protein>
    <submittedName>
        <fullName evidence="2">Bacterial RNA polymerase, alpha chain domain protein</fullName>
    </submittedName>
</protein>